<comment type="caution">
    <text evidence="3">The sequence shown here is derived from an EMBL/GenBank/DDBJ whole genome shotgun (WGS) entry which is preliminary data.</text>
</comment>
<dbReference type="RefSeq" id="WP_154172406.1">
    <property type="nucleotide sequence ID" value="NZ_WJXZ01000001.1"/>
</dbReference>
<reference evidence="3 4" key="1">
    <citation type="journal article" date="2018" name="Antonie Van Leeuwenhoek">
        <title>Larkinella terrae sp. nov., isolated from soil on Jeju Island, South Korea.</title>
        <authorList>
            <person name="Ten L.N."/>
            <person name="Jeon J."/>
            <person name="Park S.J."/>
            <person name="Park S."/>
            <person name="Lee S.Y."/>
            <person name="Kim M.K."/>
            <person name="Jung H.Y."/>
        </authorList>
    </citation>
    <scope>NUCLEOTIDE SEQUENCE [LARGE SCALE GENOMIC DNA]</scope>
    <source>
        <strain evidence="3 4">KCTC 52001</strain>
    </source>
</reference>
<name>A0A7K0EE15_9BACT</name>
<dbReference type="SUPFAM" id="SSF54001">
    <property type="entry name" value="Cysteine proteinases"/>
    <property type="match status" value="1"/>
</dbReference>
<feature type="domain" description="Transglutaminase-like" evidence="2">
    <location>
        <begin position="144"/>
        <end position="229"/>
    </location>
</feature>
<dbReference type="Pfam" id="PF01841">
    <property type="entry name" value="Transglut_core"/>
    <property type="match status" value="1"/>
</dbReference>
<evidence type="ECO:0000313" key="3">
    <source>
        <dbReference type="EMBL" id="MRS59942.1"/>
    </source>
</evidence>
<dbReference type="PANTHER" id="PTHR35532:SF5">
    <property type="entry name" value="CARBOHYDRATE-BINDING DOMAIN-CONTAINING PROTEIN"/>
    <property type="match status" value="1"/>
</dbReference>
<dbReference type="PROSITE" id="PS51257">
    <property type="entry name" value="PROKAR_LIPOPROTEIN"/>
    <property type="match status" value="1"/>
</dbReference>
<keyword evidence="4" id="KW-1185">Reference proteome</keyword>
<evidence type="ECO:0000259" key="2">
    <source>
        <dbReference type="Pfam" id="PF01841"/>
    </source>
</evidence>
<accession>A0A7K0EE15</accession>
<dbReference type="AlphaFoldDB" id="A0A7K0EE15"/>
<dbReference type="Gene3D" id="3.10.620.30">
    <property type="match status" value="1"/>
</dbReference>
<dbReference type="PANTHER" id="PTHR35532">
    <property type="entry name" value="SIMILAR TO POLYHYDROXYALKANOATE DEPOLYMERASE"/>
    <property type="match status" value="1"/>
</dbReference>
<proteinExistence type="predicted"/>
<dbReference type="EMBL" id="WJXZ01000001">
    <property type="protein sequence ID" value="MRS59942.1"/>
    <property type="molecule type" value="Genomic_DNA"/>
</dbReference>
<feature type="signal peptide" evidence="1">
    <location>
        <begin position="1"/>
        <end position="18"/>
    </location>
</feature>
<evidence type="ECO:0000313" key="4">
    <source>
        <dbReference type="Proteomes" id="UP000441754"/>
    </source>
</evidence>
<sequence>MKLVAIALLLGSSFLLFSCDKKAEKEKLLKAVLDHYQLPGDSLQRKSAVFLIDQMDGLSAGESETEDLGNVDPEYLIKNIDLALKAASPQLQDGTLSFADFCEYVLPYRAANEPLTDWREQGQKQFAFLLDTFRLAEPKNMDLTANINAKITPGFAYSPTAEPAQYQSWQQLMQNKKGNCWAMTSLLNYPLRALGIAVTTDFIPKWGNNNGETHAWNALRVSDKKWVPFMGCETPPGRYDPFGIVNARRYPPKIFRKTYSINQETLPHLIDDSDDIPAQLLYDRMIDVTSQYLPVSDIAVKIDNPAVKIAYLSVFSNGDWAPVFWSKTENNRYVFRNMTRGLLYIPSTYSSGDGTKPFGDPVYIDSLGKTVICKPELNKRTSIVIKTIQSMAFDELDVFNSGKSGLDFVLAMDSICMGLKWSPPIQHQTYNLFYWDNGWQFAGKQKKNTTRPLQFDNVPSGTVYRLLPENPTNKERIFTYSNGKQTWL</sequence>
<keyword evidence="1" id="KW-0732">Signal</keyword>
<protein>
    <recommendedName>
        <fullName evidence="2">Transglutaminase-like domain-containing protein</fullName>
    </recommendedName>
</protein>
<dbReference type="Proteomes" id="UP000441754">
    <property type="component" value="Unassembled WGS sequence"/>
</dbReference>
<gene>
    <name evidence="3" type="ORF">GJJ30_01465</name>
</gene>
<dbReference type="InterPro" id="IPR038765">
    <property type="entry name" value="Papain-like_cys_pep_sf"/>
</dbReference>
<feature type="chain" id="PRO_5029442400" description="Transglutaminase-like domain-containing protein" evidence="1">
    <location>
        <begin position="19"/>
        <end position="488"/>
    </location>
</feature>
<evidence type="ECO:0000256" key="1">
    <source>
        <dbReference type="SAM" id="SignalP"/>
    </source>
</evidence>
<dbReference type="InterPro" id="IPR002931">
    <property type="entry name" value="Transglutaminase-like"/>
</dbReference>
<organism evidence="3 4">
    <name type="scientific">Larkinella terrae</name>
    <dbReference type="NCBI Taxonomy" id="2025311"/>
    <lineage>
        <taxon>Bacteria</taxon>
        <taxon>Pseudomonadati</taxon>
        <taxon>Bacteroidota</taxon>
        <taxon>Cytophagia</taxon>
        <taxon>Cytophagales</taxon>
        <taxon>Spirosomataceae</taxon>
        <taxon>Larkinella</taxon>
    </lineage>
</organism>
<dbReference type="OrthoDB" id="679512at2"/>